<dbReference type="SUPFAM" id="SSF52833">
    <property type="entry name" value="Thioredoxin-like"/>
    <property type="match status" value="1"/>
</dbReference>
<dbReference type="PANTHER" id="PTHR42852:SF6">
    <property type="entry name" value="THIOL:DISULFIDE INTERCHANGE PROTEIN DSBE"/>
    <property type="match status" value="1"/>
</dbReference>
<evidence type="ECO:0000256" key="1">
    <source>
        <dbReference type="ARBA" id="ARBA00004196"/>
    </source>
</evidence>
<dbReference type="Proteomes" id="UP000283589">
    <property type="component" value="Unassembled WGS sequence"/>
</dbReference>
<dbReference type="EMBL" id="QRZA01000005">
    <property type="protein sequence ID" value="RGV35158.1"/>
    <property type="molecule type" value="Genomic_DNA"/>
</dbReference>
<feature type="domain" description="Thioredoxin" evidence="6">
    <location>
        <begin position="309"/>
        <end position="449"/>
    </location>
</feature>
<name>A0A412X3P3_9BACT</name>
<keyword evidence="5" id="KW-0732">Signal</keyword>
<gene>
    <name evidence="7" type="ORF">DWW18_06190</name>
</gene>
<dbReference type="InterPro" id="IPR036249">
    <property type="entry name" value="Thioredoxin-like_sf"/>
</dbReference>
<dbReference type="Gene3D" id="3.40.30.10">
    <property type="entry name" value="Glutaredoxin"/>
    <property type="match status" value="1"/>
</dbReference>
<evidence type="ECO:0000259" key="6">
    <source>
        <dbReference type="PROSITE" id="PS51352"/>
    </source>
</evidence>
<feature type="signal peptide" evidence="5">
    <location>
        <begin position="1"/>
        <end position="19"/>
    </location>
</feature>
<accession>A0A412X3P3</accession>
<dbReference type="GO" id="GO:0030313">
    <property type="term" value="C:cell envelope"/>
    <property type="evidence" value="ECO:0007669"/>
    <property type="project" value="UniProtKB-SubCell"/>
</dbReference>
<reference evidence="7 8" key="1">
    <citation type="submission" date="2018-08" db="EMBL/GenBank/DDBJ databases">
        <title>A genome reference for cultivated species of the human gut microbiota.</title>
        <authorList>
            <person name="Zou Y."/>
            <person name="Xue W."/>
            <person name="Luo G."/>
        </authorList>
    </citation>
    <scope>NUCLEOTIDE SEQUENCE [LARGE SCALE GENOMIC DNA]</scope>
    <source>
        <strain evidence="7 8">AF14-49</strain>
    </source>
</reference>
<sequence>MIRWSVCVILLSMVTACFRTPVTEVRMHVKGLMENDSAVSVIIRDSVYTAYLDETRSAVLNLDGEQKADYAIFRYHGVSVPIYIEPGKDLEVFLKIENWEIEVEFAGAGASKNEYLNNMTLREFYPDYKTDEAGIMQSLRDWEMRLSSILDSMHFEASFVDKEKKRIHYLVYGYLPRYPAYQKYQLQRQGYEASEKFYTCLPQLILEEEELMDMPEYQTALQNLVQAFGLKGLQEQDEWMYLKKQMEYIERQVKNQTIKDFLMDRITTRYVERKGTDHLEEIIRFYHDNVSALEKRQKFDDLCQKWVTLVKGQPSPVFACQNIEGKEVCLTDLAGKYIYIDIWATWCRPCRAEQPYLEQLIRKYEGKNIVFVSISTDRDRKVWEKLVKMEELKGIQLYGGKGNSFIEAFVVRNIPRFILLDREGKIIEADMTRPSNPRTIEVLDSLVSL</sequence>
<keyword evidence="2" id="KW-0201">Cytochrome c-type biogenesis</keyword>
<feature type="chain" id="PRO_5019244207" evidence="5">
    <location>
        <begin position="20"/>
        <end position="449"/>
    </location>
</feature>
<evidence type="ECO:0000256" key="4">
    <source>
        <dbReference type="ARBA" id="ARBA00023284"/>
    </source>
</evidence>
<dbReference type="RefSeq" id="WP_118259398.1">
    <property type="nucleotide sequence ID" value="NZ_CALBWO010000034.1"/>
</dbReference>
<evidence type="ECO:0000256" key="3">
    <source>
        <dbReference type="ARBA" id="ARBA00023157"/>
    </source>
</evidence>
<dbReference type="InterPro" id="IPR013740">
    <property type="entry name" value="Redoxin"/>
</dbReference>
<evidence type="ECO:0000313" key="7">
    <source>
        <dbReference type="EMBL" id="RGV35158.1"/>
    </source>
</evidence>
<comment type="subcellular location">
    <subcellularLocation>
        <location evidence="1">Cell envelope</location>
    </subcellularLocation>
</comment>
<organism evidence="7 8">
    <name type="scientific">Butyricimonas virosa</name>
    <dbReference type="NCBI Taxonomy" id="544645"/>
    <lineage>
        <taxon>Bacteria</taxon>
        <taxon>Pseudomonadati</taxon>
        <taxon>Bacteroidota</taxon>
        <taxon>Bacteroidia</taxon>
        <taxon>Bacteroidales</taxon>
        <taxon>Odoribacteraceae</taxon>
        <taxon>Butyricimonas</taxon>
    </lineage>
</organism>
<comment type="caution">
    <text evidence="7">The sequence shown here is derived from an EMBL/GenBank/DDBJ whole genome shotgun (WGS) entry which is preliminary data.</text>
</comment>
<dbReference type="AlphaFoldDB" id="A0A412X3P3"/>
<proteinExistence type="predicted"/>
<evidence type="ECO:0000256" key="5">
    <source>
        <dbReference type="SAM" id="SignalP"/>
    </source>
</evidence>
<dbReference type="InterPro" id="IPR013766">
    <property type="entry name" value="Thioredoxin_domain"/>
</dbReference>
<evidence type="ECO:0000313" key="8">
    <source>
        <dbReference type="Proteomes" id="UP000283589"/>
    </source>
</evidence>
<evidence type="ECO:0000256" key="2">
    <source>
        <dbReference type="ARBA" id="ARBA00022748"/>
    </source>
</evidence>
<keyword evidence="4" id="KW-0676">Redox-active center</keyword>
<dbReference type="PROSITE" id="PS51352">
    <property type="entry name" value="THIOREDOXIN_2"/>
    <property type="match status" value="1"/>
</dbReference>
<dbReference type="InterPro" id="IPR050553">
    <property type="entry name" value="Thioredoxin_ResA/DsbE_sf"/>
</dbReference>
<dbReference type="Pfam" id="PF08534">
    <property type="entry name" value="Redoxin"/>
    <property type="match status" value="1"/>
</dbReference>
<dbReference type="CDD" id="cd02966">
    <property type="entry name" value="TlpA_like_family"/>
    <property type="match status" value="1"/>
</dbReference>
<dbReference type="GO" id="GO:0017004">
    <property type="term" value="P:cytochrome complex assembly"/>
    <property type="evidence" value="ECO:0007669"/>
    <property type="project" value="UniProtKB-KW"/>
</dbReference>
<dbReference type="PROSITE" id="PS51257">
    <property type="entry name" value="PROKAR_LIPOPROTEIN"/>
    <property type="match status" value="1"/>
</dbReference>
<dbReference type="PANTHER" id="PTHR42852">
    <property type="entry name" value="THIOL:DISULFIDE INTERCHANGE PROTEIN DSBE"/>
    <property type="match status" value="1"/>
</dbReference>
<keyword evidence="3" id="KW-1015">Disulfide bond</keyword>
<protein>
    <submittedName>
        <fullName evidence="7">TlpA family protein disulfide reductase</fullName>
    </submittedName>
</protein>